<feature type="compositionally biased region" description="Basic and acidic residues" evidence="1">
    <location>
        <begin position="340"/>
        <end position="352"/>
    </location>
</feature>
<dbReference type="Pfam" id="PF01663">
    <property type="entry name" value="Phosphodiest"/>
    <property type="match status" value="1"/>
</dbReference>
<proteinExistence type="predicted"/>
<comment type="caution">
    <text evidence="2">The sequence shown here is derived from an EMBL/GenBank/DDBJ whole genome shotgun (WGS) entry which is preliminary data.</text>
</comment>
<evidence type="ECO:0000256" key="1">
    <source>
        <dbReference type="SAM" id="MobiDB-lite"/>
    </source>
</evidence>
<dbReference type="InterPro" id="IPR002591">
    <property type="entry name" value="Phosphodiest/P_Trfase"/>
</dbReference>
<dbReference type="Proteomes" id="UP000769766">
    <property type="component" value="Unassembled WGS sequence"/>
</dbReference>
<evidence type="ECO:0000313" key="3">
    <source>
        <dbReference type="Proteomes" id="UP000769766"/>
    </source>
</evidence>
<dbReference type="InterPro" id="IPR017850">
    <property type="entry name" value="Alkaline_phosphatase_core_sf"/>
</dbReference>
<feature type="region of interest" description="Disordered" evidence="1">
    <location>
        <begin position="340"/>
        <end position="359"/>
    </location>
</feature>
<dbReference type="AlphaFoldDB" id="A0A932CRC3"/>
<sequence length="450" mass="51813">MLNRVGRRAIVLNVPITYPPEEVQGVMVSGVFVPHPAGESVIHPRQRFSELSELLGECTLDLLYTQAWADQDFEGILQEATLTVEGWTRASLHFMSEPGWDLCVVVFTETDRIQHRFWQWLSPEEGSHLSRENGNSRGRREKLLDFYTNLDAHLGKMIAQAGEETYIFILSDHGFGGSKVRRKFYINSWLSSLGLFYPRHQPFRSLIRRIIQKFHPIRPFPDKNESSRQQPGITSRLDMDWERSKVCYIGVESMGLYILREPFGPVGAEEYEPLRKFLKRELLALTDPASRQRLVGNVFKREELYWGECLQEAPDLLFTLRGNQHGVSKSWKRKSRLFRDTRERGEGSHRPEGIMMMKGPGIKENTRLEEAQIIDIAPTLLYVLGVEIPGDMDGKVLLEAFQERHRANHPVRYAESSPKGESTGSMEGESVYSEEELETIQKRLMDLGYL</sequence>
<protein>
    <submittedName>
        <fullName evidence="2">Alkaline phosphatase family protein</fullName>
    </submittedName>
</protein>
<evidence type="ECO:0000313" key="2">
    <source>
        <dbReference type="EMBL" id="MBI2877876.1"/>
    </source>
</evidence>
<organism evidence="2 3">
    <name type="scientific">Tectimicrobiota bacterium</name>
    <dbReference type="NCBI Taxonomy" id="2528274"/>
    <lineage>
        <taxon>Bacteria</taxon>
        <taxon>Pseudomonadati</taxon>
        <taxon>Nitrospinota/Tectimicrobiota group</taxon>
        <taxon>Candidatus Tectimicrobiota</taxon>
    </lineage>
</organism>
<dbReference type="EMBL" id="JACPRF010000410">
    <property type="protein sequence ID" value="MBI2877876.1"/>
    <property type="molecule type" value="Genomic_DNA"/>
</dbReference>
<feature type="non-terminal residue" evidence="2">
    <location>
        <position position="1"/>
    </location>
</feature>
<reference evidence="2" key="1">
    <citation type="submission" date="2020-07" db="EMBL/GenBank/DDBJ databases">
        <title>Huge and variable diversity of episymbiotic CPR bacteria and DPANN archaea in groundwater ecosystems.</title>
        <authorList>
            <person name="He C.Y."/>
            <person name="Keren R."/>
            <person name="Whittaker M."/>
            <person name="Farag I.F."/>
            <person name="Doudna J."/>
            <person name="Cate J.H.D."/>
            <person name="Banfield J.F."/>
        </authorList>
    </citation>
    <scope>NUCLEOTIDE SEQUENCE</scope>
    <source>
        <strain evidence="2">NC_groundwater_672_Ag_B-0.1um_62_36</strain>
    </source>
</reference>
<accession>A0A932CRC3</accession>
<feature type="region of interest" description="Disordered" evidence="1">
    <location>
        <begin position="411"/>
        <end position="434"/>
    </location>
</feature>
<dbReference type="SUPFAM" id="SSF53649">
    <property type="entry name" value="Alkaline phosphatase-like"/>
    <property type="match status" value="1"/>
</dbReference>
<gene>
    <name evidence="2" type="ORF">HYY20_13455</name>
</gene>
<name>A0A932CRC3_UNCTE</name>
<dbReference type="Gene3D" id="3.40.720.10">
    <property type="entry name" value="Alkaline Phosphatase, subunit A"/>
    <property type="match status" value="2"/>
</dbReference>